<dbReference type="EMBL" id="CAJOBD010005508">
    <property type="protein sequence ID" value="CAF4033231.1"/>
    <property type="molecule type" value="Genomic_DNA"/>
</dbReference>
<evidence type="ECO:0000313" key="2">
    <source>
        <dbReference type="EMBL" id="CAF4033231.1"/>
    </source>
</evidence>
<reference evidence="2" key="1">
    <citation type="submission" date="2021-02" db="EMBL/GenBank/DDBJ databases">
        <authorList>
            <person name="Nowell W R."/>
        </authorList>
    </citation>
    <scope>NUCLEOTIDE SEQUENCE</scope>
</reference>
<name>A0A819QKG0_9BILA</name>
<evidence type="ECO:0000313" key="1">
    <source>
        <dbReference type="EMBL" id="CAF1333677.1"/>
    </source>
</evidence>
<evidence type="ECO:0000313" key="3">
    <source>
        <dbReference type="Proteomes" id="UP000663836"/>
    </source>
</evidence>
<accession>A0A819QKG0</accession>
<protein>
    <submittedName>
        <fullName evidence="2">Uncharacterized protein</fullName>
    </submittedName>
</protein>
<dbReference type="AlphaFoldDB" id="A0A819QKG0"/>
<comment type="caution">
    <text evidence="2">The sequence shown here is derived from an EMBL/GenBank/DDBJ whole genome shotgun (WGS) entry which is preliminary data.</text>
</comment>
<sequence>MAIVQLCYCCICYVQLKPWDYLVSGIFQRHQMRQSEKETKVLRRLIHNNTLNMEHINNPKEQSIYLKLNVSSIEEGYAIIHNNDVVPESTKRIQQ</sequence>
<dbReference type="EMBL" id="CAJNOT010002653">
    <property type="protein sequence ID" value="CAF1333677.1"/>
    <property type="molecule type" value="Genomic_DNA"/>
</dbReference>
<gene>
    <name evidence="2" type="ORF">JBS370_LOCUS28078</name>
    <name evidence="1" type="ORF">ZHD862_LOCUS29665</name>
</gene>
<dbReference type="Proteomes" id="UP000663836">
    <property type="component" value="Unassembled WGS sequence"/>
</dbReference>
<dbReference type="Proteomes" id="UP000663864">
    <property type="component" value="Unassembled WGS sequence"/>
</dbReference>
<organism evidence="2 3">
    <name type="scientific">Rotaria sordida</name>
    <dbReference type="NCBI Taxonomy" id="392033"/>
    <lineage>
        <taxon>Eukaryota</taxon>
        <taxon>Metazoa</taxon>
        <taxon>Spiralia</taxon>
        <taxon>Gnathifera</taxon>
        <taxon>Rotifera</taxon>
        <taxon>Eurotatoria</taxon>
        <taxon>Bdelloidea</taxon>
        <taxon>Philodinida</taxon>
        <taxon>Philodinidae</taxon>
        <taxon>Rotaria</taxon>
    </lineage>
</organism>
<proteinExistence type="predicted"/>